<gene>
    <name evidence="2" type="ORF">RF11_00334</name>
</gene>
<dbReference type="Proteomes" id="UP000031668">
    <property type="component" value="Unassembled WGS sequence"/>
</dbReference>
<protein>
    <submittedName>
        <fullName evidence="2">Uncharacterized protein</fullName>
    </submittedName>
</protein>
<organism evidence="2 3">
    <name type="scientific">Thelohanellus kitauei</name>
    <name type="common">Myxosporean</name>
    <dbReference type="NCBI Taxonomy" id="669202"/>
    <lineage>
        <taxon>Eukaryota</taxon>
        <taxon>Metazoa</taxon>
        <taxon>Cnidaria</taxon>
        <taxon>Myxozoa</taxon>
        <taxon>Myxosporea</taxon>
        <taxon>Bivalvulida</taxon>
        <taxon>Platysporina</taxon>
        <taxon>Myxobolidae</taxon>
        <taxon>Thelohanellus</taxon>
    </lineage>
</organism>
<feature type="compositionally biased region" description="Basic and acidic residues" evidence="1">
    <location>
        <begin position="500"/>
        <end position="510"/>
    </location>
</feature>
<keyword evidence="3" id="KW-1185">Reference proteome</keyword>
<evidence type="ECO:0000313" key="2">
    <source>
        <dbReference type="EMBL" id="KII67768.1"/>
    </source>
</evidence>
<name>A0A0C2JEV9_THEKT</name>
<evidence type="ECO:0000313" key="3">
    <source>
        <dbReference type="Proteomes" id="UP000031668"/>
    </source>
</evidence>
<feature type="region of interest" description="Disordered" evidence="1">
    <location>
        <begin position="500"/>
        <end position="530"/>
    </location>
</feature>
<evidence type="ECO:0000256" key="1">
    <source>
        <dbReference type="SAM" id="MobiDB-lite"/>
    </source>
</evidence>
<dbReference type="EMBL" id="JWZT01003091">
    <property type="protein sequence ID" value="KII67768.1"/>
    <property type="molecule type" value="Genomic_DNA"/>
</dbReference>
<dbReference type="AlphaFoldDB" id="A0A0C2JEV9"/>
<feature type="compositionally biased region" description="Acidic residues" evidence="1">
    <location>
        <begin position="58"/>
        <end position="70"/>
    </location>
</feature>
<reference evidence="2 3" key="1">
    <citation type="journal article" date="2014" name="Genome Biol. Evol.">
        <title>The genome of the myxosporean Thelohanellus kitauei shows adaptations to nutrient acquisition within its fish host.</title>
        <authorList>
            <person name="Yang Y."/>
            <person name="Xiong J."/>
            <person name="Zhou Z."/>
            <person name="Huo F."/>
            <person name="Miao W."/>
            <person name="Ran C."/>
            <person name="Liu Y."/>
            <person name="Zhang J."/>
            <person name="Feng J."/>
            <person name="Wang M."/>
            <person name="Wang M."/>
            <person name="Wang L."/>
            <person name="Yao B."/>
        </authorList>
    </citation>
    <scope>NUCLEOTIDE SEQUENCE [LARGE SCALE GENOMIC DNA]</scope>
    <source>
        <strain evidence="2">Wuqing</strain>
    </source>
</reference>
<sequence>MDGYTKDFENIRPKKRCVLENLKEGSPCNGTQLTDPSGATKILGSIGSLAKGIVNEESTGDSEDTNDPDDTSNPNSLQMINDDDHVEFLRICSDTLRHIHMCESECRKMFVYFRTSRETIFENKEESLNVGVADVHGNSRQNKTVNIIDESNCIMFPYNFRSMIVWNPDHHKRWSYKRKHSQKMKIFLEMDILNTTTKTNPTQNNLFIIDNIDRRSMESNVRGEFPVIENNFQVFLHQIEIMEDNSSFNTTKRITESTPVHLYKTELHSNNNVQNYRDVDTFTKVNDSANINYQNSKIESHHAQPLFDQGNDVTSSDTILFSNIDNSHSSINYWHLIFSDVNYRNIQMYINPISDDSDQPLSILSISRTPDSYYEDDLDIWSQPDSCDFYFHFDTLSFSYSENPDLQSTFLHDAVLGNNEREFCSQMHLDSVDSDSRFGISQHPNLGYDDEIEISRVPYSEHVYPDYAILSNAYSHYISPELDIQRFLASRDIDTELYNHRTTENYDPDPRFTGSPCSDSGYDDEIDSSSLSYSEDSAAELYNYMSRQRYDSYTEFTVSSSPDSSNDDDFGIWNSYIRRTTGSEDSDPESITLNSQDSDDSDHEFCIWGCPFCEDTEPECNISWPLKSDDFDAQIDTLSGFGSYYDHFLKNSRYLLSQNSDNRNYIFLCPINATNYFNYTILNMSRNTGYNQSTSTDAKSMGLSEDVNIYTSNPNLINNSDAASMITQLVNQDSDPIDAHVPTINHDTQIQNVDQNIEKPNISQGMP</sequence>
<accession>A0A0C2JEV9</accession>
<comment type="caution">
    <text evidence="2">The sequence shown here is derived from an EMBL/GenBank/DDBJ whole genome shotgun (WGS) entry which is preliminary data.</text>
</comment>
<feature type="region of interest" description="Disordered" evidence="1">
    <location>
        <begin position="56"/>
        <end position="79"/>
    </location>
</feature>
<proteinExistence type="predicted"/>